<keyword evidence="2" id="KW-0472">Membrane</keyword>
<organism evidence="3 4">
    <name type="scientific">Aneurinibacillus soli</name>
    <dbReference type="NCBI Taxonomy" id="1500254"/>
    <lineage>
        <taxon>Bacteria</taxon>
        <taxon>Bacillati</taxon>
        <taxon>Bacillota</taxon>
        <taxon>Bacilli</taxon>
        <taxon>Bacillales</taxon>
        <taxon>Paenibacillaceae</taxon>
        <taxon>Aneurinibacillus group</taxon>
        <taxon>Aneurinibacillus</taxon>
    </lineage>
</organism>
<sequence length="102" mass="11509">MSILYILGIVAFVWLVIIFFRKLRQDQSKSVHQVTNDRKRKSSDSSDSMNYGWFGLGSDDDHHKNHHHHGDHHNHHHNHHHNNDSYDCSGGGDSGGDSGGGD</sequence>
<feature type="region of interest" description="Disordered" evidence="1">
    <location>
        <begin position="25"/>
        <end position="50"/>
    </location>
</feature>
<feature type="region of interest" description="Disordered" evidence="1">
    <location>
        <begin position="62"/>
        <end position="102"/>
    </location>
</feature>
<feature type="compositionally biased region" description="Gly residues" evidence="1">
    <location>
        <begin position="89"/>
        <end position="102"/>
    </location>
</feature>
<dbReference type="KEGG" id="asoc:CB4_02677"/>
<evidence type="ECO:0000256" key="1">
    <source>
        <dbReference type="SAM" id="MobiDB-lite"/>
    </source>
</evidence>
<accession>A0A0U5BE20</accession>
<dbReference type="RefSeq" id="WP_096466253.1">
    <property type="nucleotide sequence ID" value="NZ_AP017312.1"/>
</dbReference>
<proteinExistence type="predicted"/>
<evidence type="ECO:0000256" key="2">
    <source>
        <dbReference type="SAM" id="Phobius"/>
    </source>
</evidence>
<keyword evidence="2" id="KW-1133">Transmembrane helix</keyword>
<dbReference type="AlphaFoldDB" id="A0A0U5BE20"/>
<gene>
    <name evidence="3" type="ORF">CB4_02677</name>
</gene>
<keyword evidence="2" id="KW-0812">Transmembrane</keyword>
<feature type="transmembrane region" description="Helical" evidence="2">
    <location>
        <begin position="6"/>
        <end position="23"/>
    </location>
</feature>
<keyword evidence="4" id="KW-1185">Reference proteome</keyword>
<reference evidence="3 4" key="1">
    <citation type="submission" date="2015-12" db="EMBL/GenBank/DDBJ databases">
        <title>Genome sequence of Aneurinibacillus soli.</title>
        <authorList>
            <person name="Lee J.S."/>
            <person name="Lee K.C."/>
            <person name="Kim K.K."/>
            <person name="Lee B.W."/>
        </authorList>
    </citation>
    <scope>NUCLEOTIDE SEQUENCE [LARGE SCALE GENOMIC DNA]</scope>
    <source>
        <strain evidence="3 4">CB4</strain>
    </source>
</reference>
<dbReference type="Proteomes" id="UP000217696">
    <property type="component" value="Chromosome"/>
</dbReference>
<name>A0A0U5BE20_9BACL</name>
<evidence type="ECO:0000313" key="4">
    <source>
        <dbReference type="Proteomes" id="UP000217696"/>
    </source>
</evidence>
<feature type="compositionally biased region" description="Basic residues" evidence="1">
    <location>
        <begin position="64"/>
        <end position="80"/>
    </location>
</feature>
<evidence type="ECO:0000313" key="3">
    <source>
        <dbReference type="EMBL" id="BAU28503.1"/>
    </source>
</evidence>
<protein>
    <submittedName>
        <fullName evidence="3">Uncharacterized protein</fullName>
    </submittedName>
</protein>
<dbReference type="EMBL" id="AP017312">
    <property type="protein sequence ID" value="BAU28503.1"/>
    <property type="molecule type" value="Genomic_DNA"/>
</dbReference>